<evidence type="ECO:0000313" key="2">
    <source>
        <dbReference type="EMBL" id="MDV7267739.1"/>
    </source>
</evidence>
<sequence>MDPLEYSFGTGAEAPATWNSPADLDLGPLGGMDAVRLDFDGDGLLDDAMWDDNGDGTADHSVLDYDAGDEARYFTDPSGSGTWDREVRVAGDHIEPAYDLRRHPDPVPDRRNDEPSDPSVRTVASDRIPDAVTVGALSLWRSEAVLGHGGSIDVAPEIGEGKL</sequence>
<dbReference type="Proteomes" id="UP001185863">
    <property type="component" value="Unassembled WGS sequence"/>
</dbReference>
<dbReference type="EMBL" id="JAWLUP010000103">
    <property type="protein sequence ID" value="MDV7267739.1"/>
    <property type="molecule type" value="Genomic_DNA"/>
</dbReference>
<proteinExistence type="predicted"/>
<accession>A0AAE4V403</accession>
<feature type="region of interest" description="Disordered" evidence="1">
    <location>
        <begin position="97"/>
        <end position="125"/>
    </location>
</feature>
<dbReference type="RefSeq" id="WP_317747247.1">
    <property type="nucleotide sequence ID" value="NZ_JAWLUP010000103.1"/>
</dbReference>
<protein>
    <recommendedName>
        <fullName evidence="4">Pullulanase</fullName>
    </recommendedName>
</protein>
<evidence type="ECO:0008006" key="4">
    <source>
        <dbReference type="Google" id="ProtNLM"/>
    </source>
</evidence>
<reference evidence="2" key="1">
    <citation type="submission" date="2023-10" db="EMBL/GenBank/DDBJ databases">
        <title>Development of a sustainable strategy for remediation of hydrocarbon-contaminated territories based on the waste exchange concept.</title>
        <authorList>
            <person name="Krivoruchko A."/>
        </authorList>
    </citation>
    <scope>NUCLEOTIDE SEQUENCE</scope>
    <source>
        <strain evidence="2">IEGM 68</strain>
    </source>
</reference>
<evidence type="ECO:0000256" key="1">
    <source>
        <dbReference type="SAM" id="MobiDB-lite"/>
    </source>
</evidence>
<comment type="caution">
    <text evidence="2">The sequence shown here is derived from an EMBL/GenBank/DDBJ whole genome shotgun (WGS) entry which is preliminary data.</text>
</comment>
<evidence type="ECO:0000313" key="3">
    <source>
        <dbReference type="Proteomes" id="UP001185863"/>
    </source>
</evidence>
<dbReference type="AlphaFoldDB" id="A0AAE4V403"/>
<name>A0AAE4V403_9NOCA</name>
<organism evidence="2 3">
    <name type="scientific">Rhodococcus oxybenzonivorans</name>
    <dbReference type="NCBI Taxonomy" id="1990687"/>
    <lineage>
        <taxon>Bacteria</taxon>
        <taxon>Bacillati</taxon>
        <taxon>Actinomycetota</taxon>
        <taxon>Actinomycetes</taxon>
        <taxon>Mycobacteriales</taxon>
        <taxon>Nocardiaceae</taxon>
        <taxon>Rhodococcus</taxon>
    </lineage>
</organism>
<feature type="compositionally biased region" description="Basic and acidic residues" evidence="1">
    <location>
        <begin position="97"/>
        <end position="114"/>
    </location>
</feature>
<feature type="region of interest" description="Disordered" evidence="1">
    <location>
        <begin position="1"/>
        <end position="24"/>
    </location>
</feature>
<gene>
    <name evidence="2" type="ORF">R4315_24765</name>
</gene>